<feature type="region of interest" description="Disordered" evidence="1">
    <location>
        <begin position="15"/>
        <end position="67"/>
    </location>
</feature>
<evidence type="ECO:0000313" key="2">
    <source>
        <dbReference type="EMBL" id="MBP2384253.1"/>
    </source>
</evidence>
<keyword evidence="3" id="KW-1185">Reference proteome</keyword>
<accession>A0ABS4X729</accession>
<name>A0ABS4X729_9MICO</name>
<sequence length="67" mass="7327">MTQGTEFFYNLTTGAVEEGRQSSGTDLMGPYSSRAEAQRALTTAAGRNEQWDEDDAEWDSTAADDES</sequence>
<comment type="caution">
    <text evidence="2">The sequence shown here is derived from an EMBL/GenBank/DDBJ whole genome shotgun (WGS) entry which is preliminary data.</text>
</comment>
<dbReference type="RefSeq" id="WP_209905122.1">
    <property type="nucleotide sequence ID" value="NZ_BAAAJW010000001.1"/>
</dbReference>
<evidence type="ECO:0008006" key="4">
    <source>
        <dbReference type="Google" id="ProtNLM"/>
    </source>
</evidence>
<organism evidence="2 3">
    <name type="scientific">Brachybacterium sacelli</name>
    <dbReference type="NCBI Taxonomy" id="173364"/>
    <lineage>
        <taxon>Bacteria</taxon>
        <taxon>Bacillati</taxon>
        <taxon>Actinomycetota</taxon>
        <taxon>Actinomycetes</taxon>
        <taxon>Micrococcales</taxon>
        <taxon>Dermabacteraceae</taxon>
        <taxon>Brachybacterium</taxon>
    </lineage>
</organism>
<protein>
    <recommendedName>
        <fullName evidence="4">SPOR domain-containing protein</fullName>
    </recommendedName>
</protein>
<dbReference type="EMBL" id="JAGIOD010000002">
    <property type="protein sequence ID" value="MBP2384253.1"/>
    <property type="molecule type" value="Genomic_DNA"/>
</dbReference>
<feature type="compositionally biased region" description="Acidic residues" evidence="1">
    <location>
        <begin position="51"/>
        <end position="67"/>
    </location>
</feature>
<gene>
    <name evidence="2" type="ORF">JOF43_004242</name>
</gene>
<reference evidence="2 3" key="1">
    <citation type="submission" date="2021-03" db="EMBL/GenBank/DDBJ databases">
        <title>Sequencing the genomes of 1000 actinobacteria strains.</title>
        <authorList>
            <person name="Klenk H.-P."/>
        </authorList>
    </citation>
    <scope>NUCLEOTIDE SEQUENCE [LARGE SCALE GENOMIC DNA]</scope>
    <source>
        <strain evidence="2 3">DSM 14566</strain>
    </source>
</reference>
<evidence type="ECO:0000256" key="1">
    <source>
        <dbReference type="SAM" id="MobiDB-lite"/>
    </source>
</evidence>
<proteinExistence type="predicted"/>
<evidence type="ECO:0000313" key="3">
    <source>
        <dbReference type="Proteomes" id="UP001519290"/>
    </source>
</evidence>
<dbReference type="Proteomes" id="UP001519290">
    <property type="component" value="Unassembled WGS sequence"/>
</dbReference>